<sequence>MRLTRPQIFPLYPLPDSYFLIHPLDSACKVGLLIVYMYQIGGGPHWLYRQHQISGSSAGWNGYLARSRWLRIPGGIRRDEAQFESTHEHICLALFILALVQPQIAAAWNVRGLGNKETVRALKNTIFKNKAEIIFLSETKQKKRYMEKIRSKMKIENACYVEPDGITGGLALWGSNNVKLSVLRYEKNFIDTKISINGESEWFGTFIYAPPYTEEKHKFWGTLASLRNDINAKWCVIGDFKVVASSEEKCGGNPFDHNSAKWYFEFLDQTYLMEIPSSGGSFTWSNQRSNDEAILEKLDRVLSSLEWNFAFPKAISVIDIAIASDHSPIVLMTNGADKKAKRDFKFESRWLMEEGCSQLVKEEWENKDNGLSRGTFRVKLRRTRVKLSKWNREKFGSSKRLAQDITNQIKELQDKPLSSKEAMKLMELKAEVSKIWESKEMYSGT</sequence>
<dbReference type="Pfam" id="PF03372">
    <property type="entry name" value="Exo_endo_phos"/>
    <property type="match status" value="1"/>
</dbReference>
<feature type="domain" description="Endonuclease/exonuclease/phosphatase" evidence="1">
    <location>
        <begin position="107"/>
        <end position="326"/>
    </location>
</feature>
<dbReference type="Gene3D" id="3.60.10.10">
    <property type="entry name" value="Endonuclease/exonuclease/phosphatase"/>
    <property type="match status" value="1"/>
</dbReference>
<keyword evidence="3" id="KW-1185">Reference proteome</keyword>
<protein>
    <recommendedName>
        <fullName evidence="1">Endonuclease/exonuclease/phosphatase domain-containing protein</fullName>
    </recommendedName>
</protein>
<dbReference type="EMBL" id="JBBPBM010000021">
    <property type="protein sequence ID" value="KAK8548362.1"/>
    <property type="molecule type" value="Genomic_DNA"/>
</dbReference>
<gene>
    <name evidence="2" type="ORF">V6N12_061276</name>
</gene>
<organism evidence="2 3">
    <name type="scientific">Hibiscus sabdariffa</name>
    <name type="common">roselle</name>
    <dbReference type="NCBI Taxonomy" id="183260"/>
    <lineage>
        <taxon>Eukaryota</taxon>
        <taxon>Viridiplantae</taxon>
        <taxon>Streptophyta</taxon>
        <taxon>Embryophyta</taxon>
        <taxon>Tracheophyta</taxon>
        <taxon>Spermatophyta</taxon>
        <taxon>Magnoliopsida</taxon>
        <taxon>eudicotyledons</taxon>
        <taxon>Gunneridae</taxon>
        <taxon>Pentapetalae</taxon>
        <taxon>rosids</taxon>
        <taxon>malvids</taxon>
        <taxon>Malvales</taxon>
        <taxon>Malvaceae</taxon>
        <taxon>Malvoideae</taxon>
        <taxon>Hibiscus</taxon>
    </lineage>
</organism>
<accession>A0ABR2DYB3</accession>
<dbReference type="InterPro" id="IPR036691">
    <property type="entry name" value="Endo/exonu/phosph_ase_sf"/>
</dbReference>
<dbReference type="Proteomes" id="UP001472677">
    <property type="component" value="Unassembled WGS sequence"/>
</dbReference>
<dbReference type="PANTHER" id="PTHR33710:SF79">
    <property type="entry name" value="OS06G0205337 PROTEIN"/>
    <property type="match status" value="1"/>
</dbReference>
<reference evidence="2 3" key="1">
    <citation type="journal article" date="2024" name="G3 (Bethesda)">
        <title>Genome assembly of Hibiscus sabdariffa L. provides insights into metabolisms of medicinal natural products.</title>
        <authorList>
            <person name="Kim T."/>
        </authorList>
    </citation>
    <scope>NUCLEOTIDE SEQUENCE [LARGE SCALE GENOMIC DNA]</scope>
    <source>
        <strain evidence="2">TK-2024</strain>
        <tissue evidence="2">Old leaves</tissue>
    </source>
</reference>
<name>A0ABR2DYB3_9ROSI</name>
<dbReference type="InterPro" id="IPR005135">
    <property type="entry name" value="Endo/exonuclease/phosphatase"/>
</dbReference>
<evidence type="ECO:0000313" key="3">
    <source>
        <dbReference type="Proteomes" id="UP001472677"/>
    </source>
</evidence>
<comment type="caution">
    <text evidence="2">The sequence shown here is derived from an EMBL/GenBank/DDBJ whole genome shotgun (WGS) entry which is preliminary data.</text>
</comment>
<dbReference type="SUPFAM" id="SSF56219">
    <property type="entry name" value="DNase I-like"/>
    <property type="match status" value="1"/>
</dbReference>
<proteinExistence type="predicted"/>
<evidence type="ECO:0000259" key="1">
    <source>
        <dbReference type="Pfam" id="PF03372"/>
    </source>
</evidence>
<dbReference type="PANTHER" id="PTHR33710">
    <property type="entry name" value="BNAC02G09200D PROTEIN"/>
    <property type="match status" value="1"/>
</dbReference>
<evidence type="ECO:0000313" key="2">
    <source>
        <dbReference type="EMBL" id="KAK8548362.1"/>
    </source>
</evidence>